<dbReference type="HOGENOM" id="CLU_3184107_0_0_11"/>
<name>S4GTU5_GARVA</name>
<reference evidence="1 2" key="1">
    <citation type="submission" date="2013-06" db="EMBL/GenBank/DDBJ databases">
        <authorList>
            <person name="Weinstock G."/>
            <person name="Sodergren E."/>
            <person name="Lobos E.A."/>
            <person name="Fulton L."/>
            <person name="Fulton R."/>
            <person name="Courtney L."/>
            <person name="Fronick C."/>
            <person name="O'Laughlin M."/>
            <person name="Godfrey J."/>
            <person name="Wilson R.M."/>
            <person name="Miner T."/>
            <person name="Farmer C."/>
            <person name="Delehaunty K."/>
            <person name="Cordes M."/>
            <person name="Minx P."/>
            <person name="Tomlinson C."/>
            <person name="Chen J."/>
            <person name="Wollam A."/>
            <person name="Pepin K.H."/>
            <person name="Bhonagiri V."/>
            <person name="Zhang X."/>
            <person name="Warren W."/>
            <person name="Mitreva M."/>
            <person name="Mardis E.R."/>
            <person name="Wilson R.K."/>
        </authorList>
    </citation>
    <scope>NUCLEOTIDE SEQUENCE [LARGE SCALE GENOMIC DNA]</scope>
    <source>
        <strain evidence="1 2">JCP8108</strain>
    </source>
</reference>
<protein>
    <submittedName>
        <fullName evidence="1">Uncharacterized protein</fullName>
    </submittedName>
</protein>
<dbReference type="EMBL" id="ATJJ01000015">
    <property type="protein sequence ID" value="EPI49047.1"/>
    <property type="molecule type" value="Genomic_DNA"/>
</dbReference>
<comment type="caution">
    <text evidence="1">The sequence shown here is derived from an EMBL/GenBank/DDBJ whole genome shotgun (WGS) entry which is preliminary data.</text>
</comment>
<accession>S4GTU5</accession>
<organism evidence="1 2">
    <name type="scientific">Gardnerella vaginalis JCP8108</name>
    <dbReference type="NCBI Taxonomy" id="1261066"/>
    <lineage>
        <taxon>Bacteria</taxon>
        <taxon>Bacillati</taxon>
        <taxon>Actinomycetota</taxon>
        <taxon>Actinomycetes</taxon>
        <taxon>Bifidobacteriales</taxon>
        <taxon>Bifidobacteriaceae</taxon>
        <taxon>Gardnerella</taxon>
    </lineage>
</organism>
<proteinExistence type="predicted"/>
<dbReference type="Proteomes" id="UP000014521">
    <property type="component" value="Unassembled WGS sequence"/>
</dbReference>
<gene>
    <name evidence="1" type="ORF">HMPREF1581_00403</name>
</gene>
<sequence>MIRNALTILRPQSRRCGLFVLNANRAIHPPAFVPFLSKYDYKRGQK</sequence>
<evidence type="ECO:0000313" key="1">
    <source>
        <dbReference type="EMBL" id="EPI49047.1"/>
    </source>
</evidence>
<dbReference type="AlphaFoldDB" id="S4GTU5"/>
<evidence type="ECO:0000313" key="2">
    <source>
        <dbReference type="Proteomes" id="UP000014521"/>
    </source>
</evidence>